<sequence>MPEPTTQAKLEEQFTTAAIPVGLPWRLLVFTIIIFAFSIVIYFGLRFGYENYLTQQGDNLDKQIDQLTSQVNQTDQQNFINFYSQLINLRTVLGNHGFSSNVFGFLEKNTIGSIYYTEADFSREGNDLNLAGEAASVDALVQQMNIFDKSPALASVNLNQLNFESRGTVGFSVHLVFNEDFTSKPAQ</sequence>
<gene>
    <name evidence="2" type="ORF">UY23_C0001G0280</name>
</gene>
<evidence type="ECO:0000313" key="2">
    <source>
        <dbReference type="EMBL" id="KKU91674.1"/>
    </source>
</evidence>
<name>A0A0G1UC40_9BACT</name>
<keyword evidence="1" id="KW-1133">Transmembrane helix</keyword>
<evidence type="ECO:0000256" key="1">
    <source>
        <dbReference type="SAM" id="Phobius"/>
    </source>
</evidence>
<protein>
    <recommendedName>
        <fullName evidence="4">Fimbrial assembly family protein</fullName>
    </recommendedName>
</protein>
<comment type="caution">
    <text evidence="2">The sequence shown here is derived from an EMBL/GenBank/DDBJ whole genome shotgun (WGS) entry which is preliminary data.</text>
</comment>
<organism evidence="2 3">
    <name type="scientific">Candidatus Jorgensenbacteria bacterium GW2011_GWA1_48_11</name>
    <dbReference type="NCBI Taxonomy" id="1618660"/>
    <lineage>
        <taxon>Bacteria</taxon>
        <taxon>Candidatus Joergenseniibacteriota</taxon>
    </lineage>
</organism>
<keyword evidence="1" id="KW-0812">Transmembrane</keyword>
<feature type="transmembrane region" description="Helical" evidence="1">
    <location>
        <begin position="25"/>
        <end position="45"/>
    </location>
</feature>
<dbReference type="EMBL" id="LCPF01000001">
    <property type="protein sequence ID" value="KKU91674.1"/>
    <property type="molecule type" value="Genomic_DNA"/>
</dbReference>
<accession>A0A0G1UC40</accession>
<proteinExistence type="predicted"/>
<evidence type="ECO:0000313" key="3">
    <source>
        <dbReference type="Proteomes" id="UP000034956"/>
    </source>
</evidence>
<keyword evidence="1" id="KW-0472">Membrane</keyword>
<dbReference type="Proteomes" id="UP000034956">
    <property type="component" value="Unassembled WGS sequence"/>
</dbReference>
<evidence type="ECO:0008006" key="4">
    <source>
        <dbReference type="Google" id="ProtNLM"/>
    </source>
</evidence>
<reference evidence="2 3" key="1">
    <citation type="journal article" date="2015" name="Nature">
        <title>rRNA introns, odd ribosomes, and small enigmatic genomes across a large radiation of phyla.</title>
        <authorList>
            <person name="Brown C.T."/>
            <person name="Hug L.A."/>
            <person name="Thomas B.C."/>
            <person name="Sharon I."/>
            <person name="Castelle C.J."/>
            <person name="Singh A."/>
            <person name="Wilkins M.J."/>
            <person name="Williams K.H."/>
            <person name="Banfield J.F."/>
        </authorList>
    </citation>
    <scope>NUCLEOTIDE SEQUENCE [LARGE SCALE GENOMIC DNA]</scope>
</reference>
<dbReference type="AlphaFoldDB" id="A0A0G1UC40"/>